<dbReference type="PRINTS" id="PR00081">
    <property type="entry name" value="GDHRDH"/>
</dbReference>
<keyword evidence="4" id="KW-1185">Reference proteome</keyword>
<dbReference type="Proteomes" id="UP000295729">
    <property type="component" value="Unassembled WGS sequence"/>
</dbReference>
<dbReference type="NCBIfam" id="NF005559">
    <property type="entry name" value="PRK07231.1"/>
    <property type="match status" value="1"/>
</dbReference>
<reference evidence="3 4" key="1">
    <citation type="submission" date="2019-03" db="EMBL/GenBank/DDBJ databases">
        <title>Genomic Encyclopedia of Type Strains, Phase IV (KMG-IV): sequencing the most valuable type-strain genomes for metagenomic binning, comparative biology and taxonomic classification.</title>
        <authorList>
            <person name="Goeker M."/>
        </authorList>
    </citation>
    <scope>NUCLEOTIDE SEQUENCE [LARGE SCALE GENOMIC DNA]</scope>
    <source>
        <strain evidence="3 4">DSM 5604</strain>
    </source>
</reference>
<dbReference type="Gene3D" id="3.40.50.720">
    <property type="entry name" value="NAD(P)-binding Rossmann-like Domain"/>
    <property type="match status" value="1"/>
</dbReference>
<dbReference type="GO" id="GO:0016616">
    <property type="term" value="F:oxidoreductase activity, acting on the CH-OH group of donors, NAD or NADP as acceptor"/>
    <property type="evidence" value="ECO:0007669"/>
    <property type="project" value="TreeGrafter"/>
</dbReference>
<comment type="caution">
    <text evidence="3">The sequence shown here is derived from an EMBL/GenBank/DDBJ whole genome shotgun (WGS) entry which is preliminary data.</text>
</comment>
<dbReference type="InterPro" id="IPR036291">
    <property type="entry name" value="NAD(P)-bd_dom_sf"/>
</dbReference>
<organism evidence="3 4">
    <name type="scientific">Marinomonas communis</name>
    <dbReference type="NCBI Taxonomy" id="28254"/>
    <lineage>
        <taxon>Bacteria</taxon>
        <taxon>Pseudomonadati</taxon>
        <taxon>Pseudomonadota</taxon>
        <taxon>Gammaproteobacteria</taxon>
        <taxon>Oceanospirillales</taxon>
        <taxon>Oceanospirillaceae</taxon>
        <taxon>Marinomonas</taxon>
    </lineage>
</organism>
<evidence type="ECO:0000256" key="1">
    <source>
        <dbReference type="ARBA" id="ARBA00006484"/>
    </source>
</evidence>
<comment type="similarity">
    <text evidence="1 2">Belongs to the short-chain dehydrogenases/reductases (SDR) family.</text>
</comment>
<gene>
    <name evidence="3" type="ORF">C8D85_0280</name>
</gene>
<accession>A0A4R6XBC5</accession>
<sequence length="252" mass="26580">MCSRFSGKSAIVTGGAGGIGQAICQKLAEDGAAIVVCDIQLETAEKVAQELIDKGHQAIAVAADISQKTECERVVELTLQAFGSVDLLANNAGINRRGNLLSLTDEDWLTSFDVNLHSMYYLTKAALPHMVEQGSGAIVNTASQWGLYPAPNHIAYNTTKAAVAAFTQNLARDYAPHNVRVNGICPGEVHTPMLEAGVKRAGKNISDLDALVPFGRIGKPEEIANLVAFLLSDEAAFMCGSLVEITGAQAVA</sequence>
<protein>
    <submittedName>
        <fullName evidence="3">NAD(P)-dependent dehydrogenase (Short-subunit alcohol dehydrogenase family)</fullName>
    </submittedName>
</protein>
<proteinExistence type="inferred from homology"/>
<dbReference type="PRINTS" id="PR00080">
    <property type="entry name" value="SDRFAMILY"/>
</dbReference>
<dbReference type="InterPro" id="IPR020904">
    <property type="entry name" value="Sc_DH/Rdtase_CS"/>
</dbReference>
<dbReference type="EMBL" id="SNZA01000001">
    <property type="protein sequence ID" value="TDR14930.1"/>
    <property type="molecule type" value="Genomic_DNA"/>
</dbReference>
<dbReference type="PANTHER" id="PTHR42760">
    <property type="entry name" value="SHORT-CHAIN DEHYDROGENASES/REDUCTASES FAMILY MEMBER"/>
    <property type="match status" value="1"/>
</dbReference>
<dbReference type="CDD" id="cd05233">
    <property type="entry name" value="SDR_c"/>
    <property type="match status" value="1"/>
</dbReference>
<dbReference type="FunFam" id="3.40.50.720:FF:000084">
    <property type="entry name" value="Short-chain dehydrogenase reductase"/>
    <property type="match status" value="1"/>
</dbReference>
<dbReference type="SUPFAM" id="SSF51735">
    <property type="entry name" value="NAD(P)-binding Rossmann-fold domains"/>
    <property type="match status" value="1"/>
</dbReference>
<evidence type="ECO:0000256" key="2">
    <source>
        <dbReference type="RuleBase" id="RU000363"/>
    </source>
</evidence>
<dbReference type="Pfam" id="PF00106">
    <property type="entry name" value="adh_short"/>
    <property type="match status" value="1"/>
</dbReference>
<dbReference type="AlphaFoldDB" id="A0A4R6XBC5"/>
<dbReference type="PROSITE" id="PS00061">
    <property type="entry name" value="ADH_SHORT"/>
    <property type="match status" value="1"/>
</dbReference>
<dbReference type="InterPro" id="IPR002347">
    <property type="entry name" value="SDR_fam"/>
</dbReference>
<evidence type="ECO:0000313" key="3">
    <source>
        <dbReference type="EMBL" id="TDR14930.1"/>
    </source>
</evidence>
<dbReference type="RefSeq" id="WP_133559569.1">
    <property type="nucleotide sequence ID" value="NZ_SNZA01000001.1"/>
</dbReference>
<evidence type="ECO:0000313" key="4">
    <source>
        <dbReference type="Proteomes" id="UP000295729"/>
    </source>
</evidence>
<name>A0A4R6XBC5_9GAMM</name>
<dbReference type="OrthoDB" id="6224301at2"/>